<proteinExistence type="predicted"/>
<feature type="domain" description="Beta-lactamase-related" evidence="1">
    <location>
        <begin position="7"/>
        <end position="319"/>
    </location>
</feature>
<evidence type="ECO:0000259" key="1">
    <source>
        <dbReference type="Pfam" id="PF00144"/>
    </source>
</evidence>
<evidence type="ECO:0000313" key="3">
    <source>
        <dbReference type="Proteomes" id="UP000323317"/>
    </source>
</evidence>
<dbReference type="Pfam" id="PF00144">
    <property type="entry name" value="Beta-lactamase"/>
    <property type="match status" value="1"/>
</dbReference>
<dbReference type="InterPro" id="IPR012338">
    <property type="entry name" value="Beta-lactam/transpept-like"/>
</dbReference>
<dbReference type="RefSeq" id="WP_148946312.1">
    <property type="nucleotide sequence ID" value="NZ_VTEH01000004.1"/>
</dbReference>
<comment type="caution">
    <text evidence="2">The sequence shown here is derived from an EMBL/GenBank/DDBJ whole genome shotgun (WGS) entry which is preliminary data.</text>
</comment>
<dbReference type="SUPFAM" id="SSF56601">
    <property type="entry name" value="beta-lactamase/transpeptidase-like"/>
    <property type="match status" value="1"/>
</dbReference>
<dbReference type="EMBL" id="VTEH01000004">
    <property type="protein sequence ID" value="TYR76094.1"/>
    <property type="molecule type" value="Genomic_DNA"/>
</dbReference>
<evidence type="ECO:0000313" key="2">
    <source>
        <dbReference type="EMBL" id="TYR76094.1"/>
    </source>
</evidence>
<gene>
    <name evidence="2" type="ORF">FZC79_08035</name>
</gene>
<dbReference type="InterPro" id="IPR050789">
    <property type="entry name" value="Diverse_Enzym_Activities"/>
</dbReference>
<accession>A0A5D4KFM8</accession>
<protein>
    <submittedName>
        <fullName evidence="2">Beta-lactamase family protein</fullName>
    </submittedName>
</protein>
<dbReference type="PANTHER" id="PTHR43283">
    <property type="entry name" value="BETA-LACTAMASE-RELATED"/>
    <property type="match status" value="1"/>
</dbReference>
<dbReference type="Gene3D" id="3.40.710.10">
    <property type="entry name" value="DD-peptidase/beta-lactamase superfamily"/>
    <property type="match status" value="1"/>
</dbReference>
<organism evidence="2 3">
    <name type="scientific">Rossellomorea vietnamensis</name>
    <dbReference type="NCBI Taxonomy" id="218284"/>
    <lineage>
        <taxon>Bacteria</taxon>
        <taxon>Bacillati</taxon>
        <taxon>Bacillota</taxon>
        <taxon>Bacilli</taxon>
        <taxon>Bacillales</taxon>
        <taxon>Bacillaceae</taxon>
        <taxon>Rossellomorea</taxon>
    </lineage>
</organism>
<dbReference type="PANTHER" id="PTHR43283:SF7">
    <property type="entry name" value="BETA-LACTAMASE-RELATED DOMAIN-CONTAINING PROTEIN"/>
    <property type="match status" value="1"/>
</dbReference>
<reference evidence="2 3" key="1">
    <citation type="submission" date="2019-08" db="EMBL/GenBank/DDBJ databases">
        <title>Bacillus genomes from the desert of Cuatro Cienegas, Coahuila.</title>
        <authorList>
            <person name="Olmedo-Alvarez G."/>
        </authorList>
    </citation>
    <scope>NUCLEOTIDE SEQUENCE [LARGE SCALE GENOMIC DNA]</scope>
    <source>
        <strain evidence="2 3">CH40_1T</strain>
    </source>
</reference>
<dbReference type="Proteomes" id="UP000323317">
    <property type="component" value="Unassembled WGS sequence"/>
</dbReference>
<sequence>MYEKLISWVEHIKEKNHSSGAALLIIKDNQTVLEHYSGTQSNFPGAKQVTSKTRFNIASARKSYLGLAVAYAVHEGKIGSLDDFAVDYFPEWDPDLLGSTTIRHLLTHSHGLNTAQEGVPFREFSPGQNWAYRGINIRMMTELVNRLYQKSFPQLLKERVFDPMGFSETGWEIEPHENLAEVIVEPEERADSSLGSTTDGMDKNLFVSARELAQWGNLHLNMGKAAGKQIVPEEVVRLATAIQSPVYENKDLPQNGFFWFVQGEPALQSELGEKVPRGSYQILGVTGPTVLVIPKHNMVIVKMYNKRYNYGDENYLHYLREFSNLAAEL</sequence>
<dbReference type="InterPro" id="IPR001466">
    <property type="entry name" value="Beta-lactam-related"/>
</dbReference>
<name>A0A5D4KFM8_9BACI</name>
<dbReference type="AlphaFoldDB" id="A0A5D4KFM8"/>